<dbReference type="NCBIfam" id="TIGR04183">
    <property type="entry name" value="Por_Secre_tail"/>
    <property type="match status" value="1"/>
</dbReference>
<dbReference type="Gene3D" id="2.60.40.1180">
    <property type="entry name" value="Golgi alpha-mannosidase II"/>
    <property type="match status" value="1"/>
</dbReference>
<dbReference type="InterPro" id="IPR026444">
    <property type="entry name" value="Secre_tail"/>
</dbReference>
<keyword evidence="1" id="KW-0732">Signal</keyword>
<evidence type="ECO:0000313" key="4">
    <source>
        <dbReference type="Proteomes" id="UP001500454"/>
    </source>
</evidence>
<keyword evidence="4" id="KW-1185">Reference proteome</keyword>
<dbReference type="PANTHER" id="PTHR43447">
    <property type="entry name" value="ALPHA-AMYLASE"/>
    <property type="match status" value="1"/>
</dbReference>
<evidence type="ECO:0000256" key="1">
    <source>
        <dbReference type="SAM" id="SignalP"/>
    </source>
</evidence>
<proteinExistence type="predicted"/>
<dbReference type="InterPro" id="IPR017853">
    <property type="entry name" value="GH"/>
</dbReference>
<dbReference type="InterPro" id="IPR013780">
    <property type="entry name" value="Glyco_hydro_b"/>
</dbReference>
<dbReference type="SUPFAM" id="SSF51445">
    <property type="entry name" value="(Trans)glycosidases"/>
    <property type="match status" value="1"/>
</dbReference>
<feature type="domain" description="Glycosyl hydrolase family 13 catalytic" evidence="2">
    <location>
        <begin position="30"/>
        <end position="455"/>
    </location>
</feature>
<dbReference type="RefSeq" id="WP_345222208.1">
    <property type="nucleotide sequence ID" value="NZ_BAABHA010000002.1"/>
</dbReference>
<evidence type="ECO:0000313" key="3">
    <source>
        <dbReference type="EMBL" id="GAA4377086.1"/>
    </source>
</evidence>
<feature type="signal peptide" evidence="1">
    <location>
        <begin position="1"/>
        <end position="28"/>
    </location>
</feature>
<accession>A0ABP8IWE3</accession>
<dbReference type="Gene3D" id="3.20.20.80">
    <property type="entry name" value="Glycosidases"/>
    <property type="match status" value="1"/>
</dbReference>
<protein>
    <recommendedName>
        <fullName evidence="2">Glycosyl hydrolase family 13 catalytic domain-containing protein</fullName>
    </recommendedName>
</protein>
<sequence>MQKVWRAAALWALLTLGLAVGTAQPARAQKVVLQGFWWDYWNTNYPNGWANYIADLAPRLKAMGIDAVWLPPSIKNGNQGNGYSPFDHYDLGDKYQKGFLPTRLGTKDELLRGVAILHANGIEVVQDIVLNHVDNAGSGNGSGGQDPAAWEDFTTSKYKNFRYVSFTRPATDETAANYLARNGRFSKNWQNFNPNPGNNSTSGDWNAILFGPDVSFYNGSYGQSSNATFNPAQSADYMRNNMRAWLIWYKKQVGFDGVRLDAVKHFPDFATEDFLYNLQNNAGWANGGASMYAVGEFVGGAGQLDQWTANVQNRAGTFDFALRNGLYNIVSGGGNFDIGSLPGYQQSTRVVLINGQYVHRTVPFVNNHDTFRPQLSSTGNYIGWNTGSELAPHIDPFDPRLSATYAAALALDGSPQIFFEDLFNIGNTGKRFSHSPKSTVDLPTRSDIENLIWCHQNLRFKEGAYKVRWQSQDHLVIERSTKAIIGINDNFSAWQNSTVSCDFAPGTVLKDYSGANGTATVTVSGSKTVTINTPPCNGTAAGGRRGYSVWAPTGIGTNYNLAERSTTQEWELADDLGDNDSRSLRQGGQLPAGSTALRTAGRIYVAANKTITYNLFPSNSTQSLVVGLYNAAGTLVSSRTGTGTLTGTYTPTANGWITLRARQNATTNPAQKVFVKATYTAPADINTATAGRTALASQTPKLNIQADLQLFPNPTASDRVDVLVVSDSQVAATVQVFDLTGRLVHQEPLTLYPGTNEQRLKPRAPLAAGVYQLTVPELQLTRKLVLK</sequence>
<feature type="chain" id="PRO_5047241636" description="Glycosyl hydrolase family 13 catalytic domain-containing protein" evidence="1">
    <location>
        <begin position="29"/>
        <end position="787"/>
    </location>
</feature>
<reference evidence="4" key="1">
    <citation type="journal article" date="2019" name="Int. J. Syst. Evol. Microbiol.">
        <title>The Global Catalogue of Microorganisms (GCM) 10K type strain sequencing project: providing services to taxonomists for standard genome sequencing and annotation.</title>
        <authorList>
            <consortium name="The Broad Institute Genomics Platform"/>
            <consortium name="The Broad Institute Genome Sequencing Center for Infectious Disease"/>
            <person name="Wu L."/>
            <person name="Ma J."/>
        </authorList>
    </citation>
    <scope>NUCLEOTIDE SEQUENCE [LARGE SCALE GENOMIC DNA]</scope>
    <source>
        <strain evidence="4">JCM 17924</strain>
    </source>
</reference>
<comment type="caution">
    <text evidence="3">The sequence shown here is derived from an EMBL/GenBank/DDBJ whole genome shotgun (WGS) entry which is preliminary data.</text>
</comment>
<dbReference type="Proteomes" id="UP001500454">
    <property type="component" value="Unassembled WGS sequence"/>
</dbReference>
<dbReference type="Pfam" id="PF00128">
    <property type="entry name" value="Alpha-amylase"/>
    <property type="match status" value="1"/>
</dbReference>
<name>A0ABP8IWE3_9BACT</name>
<dbReference type="EMBL" id="BAABHA010000002">
    <property type="protein sequence ID" value="GAA4377086.1"/>
    <property type="molecule type" value="Genomic_DNA"/>
</dbReference>
<organism evidence="3 4">
    <name type="scientific">Hymenobacter koreensis</name>
    <dbReference type="NCBI Taxonomy" id="1084523"/>
    <lineage>
        <taxon>Bacteria</taxon>
        <taxon>Pseudomonadati</taxon>
        <taxon>Bacteroidota</taxon>
        <taxon>Cytophagia</taxon>
        <taxon>Cytophagales</taxon>
        <taxon>Hymenobacteraceae</taxon>
        <taxon>Hymenobacter</taxon>
    </lineage>
</organism>
<dbReference type="SMART" id="SM00642">
    <property type="entry name" value="Aamy"/>
    <property type="match status" value="1"/>
</dbReference>
<dbReference type="InterPro" id="IPR006047">
    <property type="entry name" value="GH13_cat_dom"/>
</dbReference>
<evidence type="ECO:0000259" key="2">
    <source>
        <dbReference type="SMART" id="SM00642"/>
    </source>
</evidence>
<gene>
    <name evidence="3" type="ORF">GCM10023186_11590</name>
</gene>